<dbReference type="InterPro" id="IPR046333">
    <property type="entry name" value="HXA10/ABDB-like"/>
</dbReference>
<feature type="compositionally biased region" description="Polar residues" evidence="8">
    <location>
        <begin position="143"/>
        <end position="157"/>
    </location>
</feature>
<dbReference type="PRINTS" id="PR00024">
    <property type="entry name" value="HOMEOBOX"/>
</dbReference>
<evidence type="ECO:0000256" key="7">
    <source>
        <dbReference type="RuleBase" id="RU000682"/>
    </source>
</evidence>
<sequence length="312" mass="34753">MMSYPYSFSQGLHQPYIPTTGGYQVHPMYSSTQQNQLRLSSAIDARSSALAEELPASVNELQNETTSSNEAPSTLLSSSSETGLGDALPAAREVQSPTTSATTTSSSRPTGSSSAGAPTGANLRAGSNGMEEAESSPKDENNGVISSSQNNVENNTPSEDESDPVKTENGETSADFDPTRNWLTAQGRKKRVPYTKFQLLELEKEFHFNQYLSRERRLEVAKNVGLTDRQVKIWFQNRRMKWKKERKEERNRTNDISQLMPPGIPGLPHLNPQVQLPFDFNPHYAHHPGLHQHPHSLFALPPSHYFQQQHPQ</sequence>
<dbReference type="AlphaFoldDB" id="Q66S38"/>
<dbReference type="GO" id="GO:0000978">
    <property type="term" value="F:RNA polymerase II cis-regulatory region sequence-specific DNA binding"/>
    <property type="evidence" value="ECO:0007669"/>
    <property type="project" value="TreeGrafter"/>
</dbReference>
<dbReference type="GO" id="GO:0005634">
    <property type="term" value="C:nucleus"/>
    <property type="evidence" value="ECO:0007669"/>
    <property type="project" value="UniProtKB-SubCell"/>
</dbReference>
<dbReference type="InterPro" id="IPR009057">
    <property type="entry name" value="Homeodomain-like_sf"/>
</dbReference>
<reference evidence="11 13" key="3">
    <citation type="journal article" date="2010" name="Science">
        <title>Plasticity of animal genome architecture unmasked by rapid evolution of a pelagic tunicate.</title>
        <authorList>
            <person name="Denoeud F."/>
            <person name="Henriet S."/>
            <person name="Mungpakdee S."/>
            <person name="Aury J.M."/>
            <person name="Da Silva C."/>
            <person name="Brinkmann H."/>
            <person name="Mikhaleva J."/>
            <person name="Olsen L.C."/>
            <person name="Jubin C."/>
            <person name="Canestro C."/>
            <person name="Bouquet J.M."/>
            <person name="Danks G."/>
            <person name="Poulain J."/>
            <person name="Campsteijn C."/>
            <person name="Adamski M."/>
            <person name="Cross I."/>
            <person name="Yadetie F."/>
            <person name="Muffato M."/>
            <person name="Louis A."/>
            <person name="Butcher S."/>
            <person name="Tsagkogeorga G."/>
            <person name="Konrad A."/>
            <person name="Singh S."/>
            <person name="Jensen M.F."/>
            <person name="Cong E.H."/>
            <person name="Eikeseth-Otteraa H."/>
            <person name="Noel B."/>
            <person name="Anthouard V."/>
            <person name="Porcel B.M."/>
            <person name="Kachouri-Lafond R."/>
            <person name="Nishino A."/>
            <person name="Ugolini M."/>
            <person name="Chourrout P."/>
            <person name="Nishida H."/>
            <person name="Aasland R."/>
            <person name="Huzurbazar S."/>
            <person name="Westhof E."/>
            <person name="Delsuc F."/>
            <person name="Lehrach H."/>
            <person name="Reinhardt R."/>
            <person name="Weissenbach J."/>
            <person name="Roy S.W."/>
            <person name="Artiguenave F."/>
            <person name="Postlethwait J.H."/>
            <person name="Manak J.R."/>
            <person name="Thompson E.M."/>
            <person name="Jaillon O."/>
            <person name="Du Pasquier L."/>
            <person name="Boudinot P."/>
            <person name="Liberles D.A."/>
            <person name="Volff J.N."/>
            <person name="Philippe H."/>
            <person name="Lenhard B."/>
            <person name="Roest Crollius H."/>
            <person name="Wincker P."/>
            <person name="Chourrout D."/>
        </authorList>
    </citation>
    <scope>NUCLEOTIDE SEQUENCE [LARGE SCALE GENOMIC DNA]</scope>
</reference>
<dbReference type="PANTHER" id="PTHR45874">
    <property type="entry name" value="HOMEOBOX PROTEIN ABDOMINAL-B"/>
    <property type="match status" value="1"/>
</dbReference>
<gene>
    <name evidence="10" type="ORF">008-19</name>
    <name evidence="11" type="ORF">GSOID_T00003106001</name>
    <name evidence="12" type="ORF">GSOID_T00024925001</name>
</gene>
<organism evidence="10">
    <name type="scientific">Oikopleura dioica</name>
    <name type="common">Tunicate</name>
    <dbReference type="NCBI Taxonomy" id="34765"/>
    <lineage>
        <taxon>Eukaryota</taxon>
        <taxon>Metazoa</taxon>
        <taxon>Chordata</taxon>
        <taxon>Tunicata</taxon>
        <taxon>Appendicularia</taxon>
        <taxon>Copelata</taxon>
        <taxon>Oikopleuridae</taxon>
        <taxon>Oikopleura</taxon>
    </lineage>
</organism>
<keyword evidence="13" id="KW-1185">Reference proteome</keyword>
<feature type="compositionally biased region" description="Low complexity" evidence="8">
    <location>
        <begin position="67"/>
        <end position="82"/>
    </location>
</feature>
<dbReference type="PRINTS" id="PR00031">
    <property type="entry name" value="HTHREPRESSR"/>
</dbReference>
<protein>
    <submittedName>
        <fullName evidence="10">Hox10</fullName>
    </submittedName>
</protein>
<evidence type="ECO:0000313" key="13">
    <source>
        <dbReference type="Proteomes" id="UP000001307"/>
    </source>
</evidence>
<evidence type="ECO:0000259" key="9">
    <source>
        <dbReference type="PROSITE" id="PS50071"/>
    </source>
</evidence>
<evidence type="ECO:0000256" key="8">
    <source>
        <dbReference type="SAM" id="MobiDB-lite"/>
    </source>
</evidence>
<dbReference type="PANTHER" id="PTHR45874:SF4">
    <property type="entry name" value="HOMEOBOX PROTEIN ABDOMINAL-B"/>
    <property type="match status" value="1"/>
</dbReference>
<reference evidence="10" key="2">
    <citation type="journal article" date="2005" name="Curr. Biol.">
        <title>Remodelling of the homeobox gene complement in the tunicate Oikopleura dioica.</title>
        <authorList>
            <person name="Edvardsen R.B."/>
            <person name="Seo H.C."/>
            <person name="Jensen M.F."/>
            <person name="Mialon A."/>
            <person name="Mikhaleva J."/>
            <person name="Bjordal M."/>
            <person name="Cartry J."/>
            <person name="Reinhardt R."/>
            <person name="Weissenbach J."/>
            <person name="Wincker P."/>
            <person name="Chourrout D."/>
        </authorList>
    </citation>
    <scope>NUCLEOTIDE SEQUENCE</scope>
</reference>
<proteinExistence type="inferred from homology"/>
<evidence type="ECO:0000256" key="2">
    <source>
        <dbReference type="ARBA" id="ARBA00006317"/>
    </source>
</evidence>
<accession>Q66S38</accession>
<dbReference type="EMBL" id="FN654556">
    <property type="protein sequence ID" value="CBY34887.1"/>
    <property type="molecule type" value="Genomic_DNA"/>
</dbReference>
<feature type="DNA-binding region" description="Homeobox" evidence="6">
    <location>
        <begin position="187"/>
        <end position="246"/>
    </location>
</feature>
<dbReference type="InterPro" id="IPR017970">
    <property type="entry name" value="Homeobox_CS"/>
</dbReference>
<dbReference type="EMBL" id="AY613856">
    <property type="protein sequence ID" value="AAT47861.1"/>
    <property type="molecule type" value="Genomic_DNA"/>
</dbReference>
<evidence type="ECO:0000256" key="3">
    <source>
        <dbReference type="ARBA" id="ARBA00023125"/>
    </source>
</evidence>
<dbReference type="Proteomes" id="UP000001307">
    <property type="component" value="Unassembled WGS sequence"/>
</dbReference>
<name>Q66S38_OIKDI</name>
<comment type="similarity">
    <text evidence="2">Belongs to the Abd-B homeobox family.</text>
</comment>
<feature type="compositionally biased region" description="Low complexity" evidence="8">
    <location>
        <begin position="96"/>
        <end position="118"/>
    </location>
</feature>
<dbReference type="Pfam" id="PF00046">
    <property type="entry name" value="Homeodomain"/>
    <property type="match status" value="1"/>
</dbReference>
<dbReference type="Gene3D" id="1.10.10.60">
    <property type="entry name" value="Homeodomain-like"/>
    <property type="match status" value="1"/>
</dbReference>
<dbReference type="SUPFAM" id="SSF46689">
    <property type="entry name" value="Homeodomain-like"/>
    <property type="match status" value="1"/>
</dbReference>
<dbReference type="SMART" id="SM00389">
    <property type="entry name" value="HOX"/>
    <property type="match status" value="1"/>
</dbReference>
<feature type="domain" description="Homeobox" evidence="9">
    <location>
        <begin position="185"/>
        <end position="245"/>
    </location>
</feature>
<dbReference type="InterPro" id="IPR020479">
    <property type="entry name" value="HD_metazoa"/>
</dbReference>
<evidence type="ECO:0000256" key="6">
    <source>
        <dbReference type="PROSITE-ProRule" id="PRU00108"/>
    </source>
</evidence>
<evidence type="ECO:0000256" key="4">
    <source>
        <dbReference type="ARBA" id="ARBA00023155"/>
    </source>
</evidence>
<evidence type="ECO:0000256" key="5">
    <source>
        <dbReference type="ARBA" id="ARBA00023242"/>
    </source>
</evidence>
<dbReference type="InterPro" id="IPR001356">
    <property type="entry name" value="HD"/>
</dbReference>
<dbReference type="OrthoDB" id="6159439at2759"/>
<evidence type="ECO:0000256" key="1">
    <source>
        <dbReference type="ARBA" id="ARBA00004123"/>
    </source>
</evidence>
<keyword evidence="3 6" id="KW-0238">DNA-binding</keyword>
<dbReference type="GO" id="GO:0000981">
    <property type="term" value="F:DNA-binding transcription factor activity, RNA polymerase II-specific"/>
    <property type="evidence" value="ECO:0007669"/>
    <property type="project" value="InterPro"/>
</dbReference>
<reference evidence="10" key="1">
    <citation type="journal article" date="2004" name="Nature">
        <title>Hox cluster disintegration with persistent anteroposterior order of expression in Oikopleura dioica.</title>
        <authorList>
            <person name="Seo H.C."/>
            <person name="Edvardsen R.B."/>
            <person name="Maeland A.D."/>
            <person name="Bjordal M."/>
            <person name="Jensen M.F."/>
            <person name="Hansen A."/>
            <person name="Flaat M."/>
            <person name="Weissenbach J."/>
            <person name="Lehrach H."/>
            <person name="Wincker P."/>
            <person name="Reinhardt R."/>
            <person name="Chourrout D."/>
        </authorList>
    </citation>
    <scope>NUCLEOTIDE SEQUENCE</scope>
</reference>
<feature type="region of interest" description="Disordered" evidence="8">
    <location>
        <begin position="59"/>
        <end position="184"/>
    </location>
</feature>
<dbReference type="InterPro" id="IPR000047">
    <property type="entry name" value="HTH_motif"/>
</dbReference>
<evidence type="ECO:0000313" key="10">
    <source>
        <dbReference type="EMBL" id="AAT47861.1"/>
    </source>
</evidence>
<keyword evidence="5 6" id="KW-0539">Nucleus</keyword>
<dbReference type="CDD" id="cd00086">
    <property type="entry name" value="homeodomain"/>
    <property type="match status" value="1"/>
</dbReference>
<feature type="region of interest" description="Disordered" evidence="8">
    <location>
        <begin position="245"/>
        <end position="270"/>
    </location>
</feature>
<dbReference type="EMBL" id="FN653027">
    <property type="protein sequence ID" value="CBY07755.1"/>
    <property type="molecule type" value="Genomic_DNA"/>
</dbReference>
<dbReference type="PROSITE" id="PS50071">
    <property type="entry name" value="HOMEOBOX_2"/>
    <property type="match status" value="1"/>
</dbReference>
<comment type="subcellular location">
    <subcellularLocation>
        <location evidence="1 6 7">Nucleus</location>
    </subcellularLocation>
</comment>
<dbReference type="Proteomes" id="UP000011014">
    <property type="component" value="Unassembled WGS sequence"/>
</dbReference>
<dbReference type="PROSITE" id="PS00027">
    <property type="entry name" value="HOMEOBOX_1"/>
    <property type="match status" value="1"/>
</dbReference>
<evidence type="ECO:0000313" key="12">
    <source>
        <dbReference type="EMBL" id="CBY34887.1"/>
    </source>
</evidence>
<keyword evidence="4 6" id="KW-0371">Homeobox</keyword>
<evidence type="ECO:0000313" key="11">
    <source>
        <dbReference type="EMBL" id="CBY07755.1"/>
    </source>
</evidence>